<sequence>MQRGFFEELLKLRAMDLSCQTVMAVKSQIRALQHQTLLCRPKPADAADVGNFLRQYVPLIVRLMSTRRQVQMAVLTWVVSLNHIFGKDALRDVSTALVAAVLTNPHPVRRAFCMKTLIHSTRFDGSVFLAVLDCKDIGADSTPPPSTPPHP</sequence>
<comment type="caution">
    <text evidence="1">The sequence shown here is derived from an EMBL/GenBank/DDBJ whole genome shotgun (WGS) entry which is preliminary data.</text>
</comment>
<gene>
    <name evidence="1" type="ORF">ACHHYP_20116</name>
</gene>
<keyword evidence="2" id="KW-1185">Reference proteome</keyword>
<evidence type="ECO:0000313" key="2">
    <source>
        <dbReference type="Proteomes" id="UP000243579"/>
    </source>
</evidence>
<name>A0A1V9Z4T5_ACHHY</name>
<dbReference type="EMBL" id="JNBR01000433">
    <property type="protein sequence ID" value="OQR93005.1"/>
    <property type="molecule type" value="Genomic_DNA"/>
</dbReference>
<proteinExistence type="predicted"/>
<dbReference type="Proteomes" id="UP000243579">
    <property type="component" value="Unassembled WGS sequence"/>
</dbReference>
<organism evidence="1 2">
    <name type="scientific">Achlya hypogyna</name>
    <name type="common">Oomycete</name>
    <name type="synonym">Protoachlya hypogyna</name>
    <dbReference type="NCBI Taxonomy" id="1202772"/>
    <lineage>
        <taxon>Eukaryota</taxon>
        <taxon>Sar</taxon>
        <taxon>Stramenopiles</taxon>
        <taxon>Oomycota</taxon>
        <taxon>Saprolegniomycetes</taxon>
        <taxon>Saprolegniales</taxon>
        <taxon>Achlyaceae</taxon>
        <taxon>Achlya</taxon>
    </lineage>
</organism>
<accession>A0A1V9Z4T5</accession>
<dbReference type="OrthoDB" id="10332223at2759"/>
<protein>
    <submittedName>
        <fullName evidence="1">Uncharacterized protein</fullName>
    </submittedName>
</protein>
<reference evidence="1 2" key="1">
    <citation type="journal article" date="2014" name="Genome Biol. Evol.">
        <title>The secreted proteins of Achlya hypogyna and Thraustotheca clavata identify the ancestral oomycete secretome and reveal gene acquisitions by horizontal gene transfer.</title>
        <authorList>
            <person name="Misner I."/>
            <person name="Blouin N."/>
            <person name="Leonard G."/>
            <person name="Richards T.A."/>
            <person name="Lane C.E."/>
        </authorList>
    </citation>
    <scope>NUCLEOTIDE SEQUENCE [LARGE SCALE GENOMIC DNA]</scope>
    <source>
        <strain evidence="1 2">ATCC 48635</strain>
    </source>
</reference>
<dbReference type="AlphaFoldDB" id="A0A1V9Z4T5"/>
<evidence type="ECO:0000313" key="1">
    <source>
        <dbReference type="EMBL" id="OQR93005.1"/>
    </source>
</evidence>